<dbReference type="SUPFAM" id="SSF53335">
    <property type="entry name" value="S-adenosyl-L-methionine-dependent methyltransferases"/>
    <property type="match status" value="2"/>
</dbReference>
<dbReference type="InterPro" id="IPR029063">
    <property type="entry name" value="SAM-dependent_MTases_sf"/>
</dbReference>
<dbReference type="EMBL" id="KK207822">
    <property type="protein sequence ID" value="EZF53383.1"/>
    <property type="molecule type" value="Genomic_DNA"/>
</dbReference>
<name>A0A022W5K7_TRIRU</name>
<gene>
    <name evidence="2" type="ORF">H103_03672</name>
</gene>
<evidence type="ECO:0000259" key="1">
    <source>
        <dbReference type="Pfam" id="PF08241"/>
    </source>
</evidence>
<dbReference type="InterPro" id="IPR013216">
    <property type="entry name" value="Methyltransf_11"/>
</dbReference>
<feature type="domain" description="Methyltransferase type 11" evidence="1">
    <location>
        <begin position="205"/>
        <end position="250"/>
    </location>
</feature>
<dbReference type="Gene3D" id="3.40.50.150">
    <property type="entry name" value="Vaccinia Virus protein VP39"/>
    <property type="match status" value="2"/>
</dbReference>
<dbReference type="OrthoDB" id="540004at2759"/>
<evidence type="ECO:0000313" key="2">
    <source>
        <dbReference type="EMBL" id="EZF53383.1"/>
    </source>
</evidence>
<sequence length="371" mass="42275">MVNIASSQVPGNFMKVDMRMYEPGCTFDGVFAILSLFQLSPGEIYSMCCRFSGWLKPDGYLVIGVTPSTDLPPGEYIYDSTWDCTRQMGKPWMNSYTDELFFSEERWKEILRSVGFEIESDSRYSFTPKGLEFNHAEIHYLQLARKVESQPLLGPYPRPTKAELPRMSLSEQLSIILGRFIKEEVLCLGCINKDWKTGVSTKPNFRMFDGTTEKLPFSTEQFDIVLVSWQLEFAADMEAALGDILRVTRKNISSRILVIQGAPDNEFIRFLNTTSGLPNARHQGYLLHFAKEYFARHGFGKAAVSHIKAHHAFPDEDISKRCRAGIDLLARNMVSVIDKEELFSRLELHFRGSEHAIGHNMAMLDVRLTAN</sequence>
<dbReference type="Proteomes" id="UP000023758">
    <property type="component" value="Unassembled WGS sequence"/>
</dbReference>
<protein>
    <recommendedName>
        <fullName evidence="1">Methyltransferase type 11 domain-containing protein</fullName>
    </recommendedName>
</protein>
<dbReference type="Pfam" id="PF08241">
    <property type="entry name" value="Methyltransf_11"/>
    <property type="match status" value="1"/>
</dbReference>
<reference evidence="2" key="1">
    <citation type="submission" date="2014-02" db="EMBL/GenBank/DDBJ databases">
        <title>The Genome Sequence of Trichophyton rubrum (morphotype fischeri) CBS 288.86.</title>
        <authorList>
            <consortium name="The Broad Institute Genomics Platform"/>
            <person name="Cuomo C.A."/>
            <person name="White T.C."/>
            <person name="Graser Y."/>
            <person name="Martinez-Rossi N."/>
            <person name="Heitman J."/>
            <person name="Young S.K."/>
            <person name="Zeng Q."/>
            <person name="Gargeya S."/>
            <person name="Abouelleil A."/>
            <person name="Alvarado L."/>
            <person name="Chapman S.B."/>
            <person name="Gainer-Dewar J."/>
            <person name="Goldberg J."/>
            <person name="Griggs A."/>
            <person name="Gujja S."/>
            <person name="Hansen M."/>
            <person name="Howarth C."/>
            <person name="Imamovic A."/>
            <person name="Larimer J."/>
            <person name="Martinez D."/>
            <person name="Murphy C."/>
            <person name="Pearson M.D."/>
            <person name="Persinoti G."/>
            <person name="Poon T."/>
            <person name="Priest M."/>
            <person name="Roberts A.D."/>
            <person name="Saif S."/>
            <person name="Shea T.D."/>
            <person name="Sykes S.N."/>
            <person name="Wortman J."/>
            <person name="Nusbaum C."/>
            <person name="Birren B."/>
        </authorList>
    </citation>
    <scope>NUCLEOTIDE SEQUENCE [LARGE SCALE GENOMIC DNA]</scope>
    <source>
        <strain evidence="2">CBS 288.86</strain>
    </source>
</reference>
<dbReference type="AlphaFoldDB" id="A0A022W5K7"/>
<accession>A0A022W5K7</accession>
<organism evidence="2">
    <name type="scientific">Trichophyton rubrum CBS 288.86</name>
    <dbReference type="NCBI Taxonomy" id="1215330"/>
    <lineage>
        <taxon>Eukaryota</taxon>
        <taxon>Fungi</taxon>
        <taxon>Dikarya</taxon>
        <taxon>Ascomycota</taxon>
        <taxon>Pezizomycotina</taxon>
        <taxon>Eurotiomycetes</taxon>
        <taxon>Eurotiomycetidae</taxon>
        <taxon>Onygenales</taxon>
        <taxon>Arthrodermataceae</taxon>
        <taxon>Trichophyton</taxon>
    </lineage>
</organism>
<dbReference type="HOGENOM" id="CLU_049332_0_0_1"/>
<proteinExistence type="predicted"/>
<dbReference type="GO" id="GO:0008757">
    <property type="term" value="F:S-adenosylmethionine-dependent methyltransferase activity"/>
    <property type="evidence" value="ECO:0007669"/>
    <property type="project" value="InterPro"/>
</dbReference>